<organism evidence="1">
    <name type="scientific">marine sediment metagenome</name>
    <dbReference type="NCBI Taxonomy" id="412755"/>
    <lineage>
        <taxon>unclassified sequences</taxon>
        <taxon>metagenomes</taxon>
        <taxon>ecological metagenomes</taxon>
    </lineage>
</organism>
<accession>X1AVU1</accession>
<protein>
    <submittedName>
        <fullName evidence="1">Uncharacterized protein</fullName>
    </submittedName>
</protein>
<dbReference type="InterPro" id="IPR001041">
    <property type="entry name" value="2Fe-2S_ferredoxin-type"/>
</dbReference>
<sequence>MPEKDNNIMDKIAESNKSVVTGIDEKDIEHWITISILGSEYKVPAGLTIMQAMEFAGYRFVRSCGCRAGFCGACTTVYRIVGDYRLKTAMA</sequence>
<evidence type="ECO:0000313" key="1">
    <source>
        <dbReference type="EMBL" id="GAG87174.1"/>
    </source>
</evidence>
<dbReference type="PROSITE" id="PS00197">
    <property type="entry name" value="2FE2S_FER_1"/>
    <property type="match status" value="1"/>
</dbReference>
<proteinExistence type="predicted"/>
<comment type="caution">
    <text evidence="1">The sequence shown here is derived from an EMBL/GenBank/DDBJ whole genome shotgun (WGS) entry which is preliminary data.</text>
</comment>
<dbReference type="GO" id="GO:0051537">
    <property type="term" value="F:2 iron, 2 sulfur cluster binding"/>
    <property type="evidence" value="ECO:0007669"/>
    <property type="project" value="InterPro"/>
</dbReference>
<dbReference type="SUPFAM" id="SSF54292">
    <property type="entry name" value="2Fe-2S ferredoxin-like"/>
    <property type="match status" value="1"/>
</dbReference>
<dbReference type="EMBL" id="BART01014300">
    <property type="protein sequence ID" value="GAG87174.1"/>
    <property type="molecule type" value="Genomic_DNA"/>
</dbReference>
<name>X1AVU1_9ZZZZ</name>
<dbReference type="InterPro" id="IPR036010">
    <property type="entry name" value="2Fe-2S_ferredoxin-like_sf"/>
</dbReference>
<dbReference type="InterPro" id="IPR006058">
    <property type="entry name" value="2Fe2S_fd_BS"/>
</dbReference>
<dbReference type="CDD" id="cd00207">
    <property type="entry name" value="fer2"/>
    <property type="match status" value="1"/>
</dbReference>
<dbReference type="AlphaFoldDB" id="X1AVU1"/>
<dbReference type="Pfam" id="PF13510">
    <property type="entry name" value="Fer2_4"/>
    <property type="match status" value="1"/>
</dbReference>
<gene>
    <name evidence="1" type="ORF">S01H4_28638</name>
</gene>
<dbReference type="Gene3D" id="3.10.20.30">
    <property type="match status" value="1"/>
</dbReference>
<dbReference type="InterPro" id="IPR012675">
    <property type="entry name" value="Beta-grasp_dom_sf"/>
</dbReference>
<feature type="non-terminal residue" evidence="1">
    <location>
        <position position="91"/>
    </location>
</feature>
<reference evidence="1" key="1">
    <citation type="journal article" date="2014" name="Front. Microbiol.">
        <title>High frequency of phylogenetically diverse reductive dehalogenase-homologous genes in deep subseafloor sedimentary metagenomes.</title>
        <authorList>
            <person name="Kawai M."/>
            <person name="Futagami T."/>
            <person name="Toyoda A."/>
            <person name="Takaki Y."/>
            <person name="Nishi S."/>
            <person name="Hori S."/>
            <person name="Arai W."/>
            <person name="Tsubouchi T."/>
            <person name="Morono Y."/>
            <person name="Uchiyama I."/>
            <person name="Ito T."/>
            <person name="Fujiyama A."/>
            <person name="Inagaki F."/>
            <person name="Takami H."/>
        </authorList>
    </citation>
    <scope>NUCLEOTIDE SEQUENCE</scope>
    <source>
        <strain evidence="1">Expedition CK06-06</strain>
    </source>
</reference>